<dbReference type="InterPro" id="IPR023373">
    <property type="entry name" value="YmcC_sf"/>
</dbReference>
<dbReference type="PROSITE" id="PS51257">
    <property type="entry name" value="PROKAR_LIPOPROTEIN"/>
    <property type="match status" value="1"/>
</dbReference>
<sequence>MHLHLRLLCCVLATALVGGCSTGSAALGDSARLLYDRTAGGLRDQQPPAFNPAFRYLRVTHAGTAIYMVLGYLDPTPEGSVEVWYSGEGEVVRLLDGRVVGTTGLNPDWRRAQVERLPLWPVGAQAQTSGSYLRVRDVMPGYHSNIRETVRVTPLASYTPAALKGARAASLKWFEEQVTESTSPGPMLPPARFGIAMTANGSPSVVYSEQCLSAEACYTFERWSAPSATATPTSAGS</sequence>
<gene>
    <name evidence="2" type="ORF">DFR41_102144</name>
</gene>
<evidence type="ECO:0000313" key="2">
    <source>
        <dbReference type="EMBL" id="RDI27112.1"/>
    </source>
</evidence>
<protein>
    <submittedName>
        <fullName evidence="2">Group 4 capsule polysaccharide lipoprotein GfcB/YjbF</fullName>
    </submittedName>
</protein>
<keyword evidence="2" id="KW-0449">Lipoprotein</keyword>
<feature type="signal peptide" evidence="1">
    <location>
        <begin position="1"/>
        <end position="25"/>
    </location>
</feature>
<name>A0A370FIX3_9BURK</name>
<dbReference type="SUPFAM" id="SSF159270">
    <property type="entry name" value="YmcC-like"/>
    <property type="match status" value="1"/>
</dbReference>
<dbReference type="EMBL" id="QQAV01000002">
    <property type="protein sequence ID" value="RDI27112.1"/>
    <property type="molecule type" value="Genomic_DNA"/>
</dbReference>
<dbReference type="Proteomes" id="UP000255265">
    <property type="component" value="Unassembled WGS sequence"/>
</dbReference>
<feature type="chain" id="PRO_5016779181" evidence="1">
    <location>
        <begin position="26"/>
        <end position="237"/>
    </location>
</feature>
<keyword evidence="3" id="KW-1185">Reference proteome</keyword>
<dbReference type="Gene3D" id="2.40.360.10">
    <property type="entry name" value="YmcC-like"/>
    <property type="match status" value="1"/>
</dbReference>
<proteinExistence type="predicted"/>
<dbReference type="AlphaFoldDB" id="A0A370FIX3"/>
<comment type="caution">
    <text evidence="2">The sequence shown here is derived from an EMBL/GenBank/DDBJ whole genome shotgun (WGS) entry which is preliminary data.</text>
</comment>
<dbReference type="InterPro" id="IPR021308">
    <property type="entry name" value="GfcB"/>
</dbReference>
<keyword evidence="1" id="KW-0732">Signal</keyword>
<organism evidence="2 3">
    <name type="scientific">Pseudacidovorax intermedius</name>
    <dbReference type="NCBI Taxonomy" id="433924"/>
    <lineage>
        <taxon>Bacteria</taxon>
        <taxon>Pseudomonadati</taxon>
        <taxon>Pseudomonadota</taxon>
        <taxon>Betaproteobacteria</taxon>
        <taxon>Burkholderiales</taxon>
        <taxon>Comamonadaceae</taxon>
        <taxon>Pseudacidovorax</taxon>
    </lineage>
</organism>
<dbReference type="Pfam" id="PF11102">
    <property type="entry name" value="YjbF"/>
    <property type="match status" value="1"/>
</dbReference>
<reference evidence="2 3" key="1">
    <citation type="submission" date="2018-07" db="EMBL/GenBank/DDBJ databases">
        <title>Genomic Encyclopedia of Type Strains, Phase IV (KMG-IV): sequencing the most valuable type-strain genomes for metagenomic binning, comparative biology and taxonomic classification.</title>
        <authorList>
            <person name="Goeker M."/>
        </authorList>
    </citation>
    <scope>NUCLEOTIDE SEQUENCE [LARGE SCALE GENOMIC DNA]</scope>
    <source>
        <strain evidence="2 3">DSM 21352</strain>
    </source>
</reference>
<dbReference type="OrthoDB" id="8847406at2"/>
<evidence type="ECO:0000313" key="3">
    <source>
        <dbReference type="Proteomes" id="UP000255265"/>
    </source>
</evidence>
<dbReference type="RefSeq" id="WP_114802300.1">
    <property type="nucleotide sequence ID" value="NZ_QQAV01000002.1"/>
</dbReference>
<evidence type="ECO:0000256" key="1">
    <source>
        <dbReference type="SAM" id="SignalP"/>
    </source>
</evidence>
<accession>A0A370FIX3</accession>